<evidence type="ECO:0000256" key="5">
    <source>
        <dbReference type="ARBA" id="ARBA00022741"/>
    </source>
</evidence>
<dbReference type="GO" id="GO:0016020">
    <property type="term" value="C:membrane"/>
    <property type="evidence" value="ECO:0007669"/>
    <property type="project" value="InterPro"/>
</dbReference>
<dbReference type="GO" id="GO:0046983">
    <property type="term" value="F:protein dimerization activity"/>
    <property type="evidence" value="ECO:0007669"/>
    <property type="project" value="InterPro"/>
</dbReference>
<dbReference type="PANTHER" id="PTHR24421">
    <property type="entry name" value="NITRATE/NITRITE SENSOR PROTEIN NARX-RELATED"/>
    <property type="match status" value="1"/>
</dbReference>
<organism evidence="11 12">
    <name type="scientific">Nocardia colli</name>
    <dbReference type="NCBI Taxonomy" id="2545717"/>
    <lineage>
        <taxon>Bacteria</taxon>
        <taxon>Bacillati</taxon>
        <taxon>Actinomycetota</taxon>
        <taxon>Actinomycetes</taxon>
        <taxon>Mycobacteriales</taxon>
        <taxon>Nocardiaceae</taxon>
        <taxon>Nocardia</taxon>
    </lineage>
</organism>
<dbReference type="OrthoDB" id="227596at2"/>
<evidence type="ECO:0000256" key="6">
    <source>
        <dbReference type="ARBA" id="ARBA00022777"/>
    </source>
</evidence>
<gene>
    <name evidence="11" type="ORF">F3087_39995</name>
</gene>
<evidence type="ECO:0000256" key="3">
    <source>
        <dbReference type="ARBA" id="ARBA00022553"/>
    </source>
</evidence>
<dbReference type="EMBL" id="VXLC01000031">
    <property type="protein sequence ID" value="KAA8881926.1"/>
    <property type="molecule type" value="Genomic_DNA"/>
</dbReference>
<evidence type="ECO:0000256" key="1">
    <source>
        <dbReference type="ARBA" id="ARBA00000085"/>
    </source>
</evidence>
<evidence type="ECO:0000256" key="4">
    <source>
        <dbReference type="ARBA" id="ARBA00022679"/>
    </source>
</evidence>
<dbReference type="InterPro" id="IPR036890">
    <property type="entry name" value="HATPase_C_sf"/>
</dbReference>
<evidence type="ECO:0000256" key="7">
    <source>
        <dbReference type="ARBA" id="ARBA00022840"/>
    </source>
</evidence>
<keyword evidence="5" id="KW-0547">Nucleotide-binding</keyword>
<keyword evidence="3" id="KW-0597">Phosphoprotein</keyword>
<comment type="catalytic activity">
    <reaction evidence="1">
        <text>ATP + protein L-histidine = ADP + protein N-phospho-L-histidine.</text>
        <dbReference type="EC" id="2.7.13.3"/>
    </reaction>
</comment>
<keyword evidence="8" id="KW-0902">Two-component regulatory system</keyword>
<name>A0A5N0DYZ9_9NOCA</name>
<protein>
    <recommendedName>
        <fullName evidence="2">histidine kinase</fullName>
        <ecNumber evidence="2">2.7.13.3</ecNumber>
    </recommendedName>
</protein>
<dbReference type="Gene3D" id="1.20.5.1930">
    <property type="match status" value="1"/>
</dbReference>
<feature type="domain" description="Signal transduction histidine kinase subgroup 3 dimerisation and phosphoacceptor" evidence="10">
    <location>
        <begin position="157"/>
        <end position="223"/>
    </location>
</feature>
<evidence type="ECO:0000259" key="10">
    <source>
        <dbReference type="Pfam" id="PF07730"/>
    </source>
</evidence>
<dbReference type="Proteomes" id="UP000323876">
    <property type="component" value="Unassembled WGS sequence"/>
</dbReference>
<keyword evidence="9" id="KW-0812">Transmembrane</keyword>
<evidence type="ECO:0000256" key="2">
    <source>
        <dbReference type="ARBA" id="ARBA00012438"/>
    </source>
</evidence>
<feature type="transmembrane region" description="Helical" evidence="9">
    <location>
        <begin position="50"/>
        <end position="73"/>
    </location>
</feature>
<keyword evidence="9" id="KW-1133">Transmembrane helix</keyword>
<dbReference type="PANTHER" id="PTHR24421:SF10">
    <property type="entry name" value="NITRATE_NITRITE SENSOR PROTEIN NARQ"/>
    <property type="match status" value="1"/>
</dbReference>
<dbReference type="SUPFAM" id="SSF55874">
    <property type="entry name" value="ATPase domain of HSP90 chaperone/DNA topoisomerase II/histidine kinase"/>
    <property type="match status" value="1"/>
</dbReference>
<dbReference type="Pfam" id="PF07730">
    <property type="entry name" value="HisKA_3"/>
    <property type="match status" value="1"/>
</dbReference>
<evidence type="ECO:0000256" key="8">
    <source>
        <dbReference type="ARBA" id="ARBA00023012"/>
    </source>
</evidence>
<dbReference type="Gene3D" id="3.30.565.10">
    <property type="entry name" value="Histidine kinase-like ATPase, C-terminal domain"/>
    <property type="match status" value="1"/>
</dbReference>
<keyword evidence="4" id="KW-0808">Transferase</keyword>
<dbReference type="InterPro" id="IPR011712">
    <property type="entry name" value="Sig_transdc_His_kin_sub3_dim/P"/>
</dbReference>
<proteinExistence type="predicted"/>
<dbReference type="EC" id="2.7.13.3" evidence="2"/>
<accession>A0A5N0DYZ9</accession>
<keyword evidence="9" id="KW-0472">Membrane</keyword>
<dbReference type="AlphaFoldDB" id="A0A5N0DYZ9"/>
<keyword evidence="7" id="KW-0067">ATP-binding</keyword>
<dbReference type="GO" id="GO:0005524">
    <property type="term" value="F:ATP binding"/>
    <property type="evidence" value="ECO:0007669"/>
    <property type="project" value="UniProtKB-KW"/>
</dbReference>
<keyword evidence="6 11" id="KW-0418">Kinase</keyword>
<comment type="caution">
    <text evidence="11">The sequence shown here is derived from an EMBL/GenBank/DDBJ whole genome shotgun (WGS) entry which is preliminary data.</text>
</comment>
<feature type="transmembrane region" description="Helical" evidence="9">
    <location>
        <begin position="109"/>
        <end position="126"/>
    </location>
</feature>
<evidence type="ECO:0000256" key="9">
    <source>
        <dbReference type="SAM" id="Phobius"/>
    </source>
</evidence>
<evidence type="ECO:0000313" key="12">
    <source>
        <dbReference type="Proteomes" id="UP000323876"/>
    </source>
</evidence>
<reference evidence="11 12" key="1">
    <citation type="submission" date="2019-09" db="EMBL/GenBank/DDBJ databases">
        <authorList>
            <person name="Wang X."/>
        </authorList>
    </citation>
    <scope>NUCLEOTIDE SEQUENCE [LARGE SCALE GENOMIC DNA]</scope>
    <source>
        <strain evidence="11 12">CICC 11023</strain>
    </source>
</reference>
<sequence>MVLVLSASFVAALNGSMLSGGDYINVYSAAVVLCGIALIMEPRYPTPAPILSTLAAGVLGWPMLPPLLLALFFLAARGRLWASVGCVTLALAGNSLSHPEISLRDPQPYGPIIFLMLAVVLGLWVGSRRRLVDALAARVEYLHSERALREQAARLAERAAIATEMHDVLAHRLSLIALHTGVLSKHREPVPDVVSERISLLRTAATDALADLRDVLGALRDSDDSVPGAPPVPVLREVDELIEQARAAGQQIELTSEGHPTDAPTAHRLAVVRVVQEALTNTRKHAPDAAVRVLVSYGPPATLVEISNTAAAQVSNSVTSGFGLIGLSERIEALGGHLDAGPSGAGAWAVVARIPHPGTEDRRRTEPEGATP</sequence>
<evidence type="ECO:0000313" key="11">
    <source>
        <dbReference type="EMBL" id="KAA8881926.1"/>
    </source>
</evidence>
<dbReference type="CDD" id="cd16917">
    <property type="entry name" value="HATPase_UhpB-NarQ-NarX-like"/>
    <property type="match status" value="1"/>
</dbReference>
<keyword evidence="12" id="KW-1185">Reference proteome</keyword>
<dbReference type="GO" id="GO:0000155">
    <property type="term" value="F:phosphorelay sensor kinase activity"/>
    <property type="evidence" value="ECO:0007669"/>
    <property type="project" value="InterPro"/>
</dbReference>
<dbReference type="InterPro" id="IPR050482">
    <property type="entry name" value="Sensor_HK_TwoCompSys"/>
</dbReference>